<feature type="compositionally biased region" description="Polar residues" evidence="1">
    <location>
        <begin position="66"/>
        <end position="85"/>
    </location>
</feature>
<sequence>MSDLYLYCQMKDECGRLIQQLLPKERSEKDISDYPHESRCTSNSPTDYYYRRGPSHSPESSPSRPNYTRQRSRNCNSPTLLSNFIKQRDEEYSGPRVPPHRPAYDDNDGHDNDNQSFSLVDGYLPNRSRRLSPIRGTHMNQRIYSGTPSPQMLTDDDEPMPTAVRQRRLPLIGMLPPPAPLRSPEHYSSPYHPAHPARSDLNAAGGAPPSVYYTSTDDIPSPSPSSAHNFPLYGQGGTYGPRLPGAYGWRTSSVTVGYHGNNIIPYSRVPSSGNSAPTVIYAGNRSRPVIRVIRAQPGNVPLSDSDNDEQKWAVV</sequence>
<dbReference type="STRING" id="7209.A0A1I7W475"/>
<gene>
    <name evidence="3" type="primary">LOAG_11537</name>
</gene>
<feature type="compositionally biased region" description="Basic and acidic residues" evidence="1">
    <location>
        <begin position="102"/>
        <end position="113"/>
    </location>
</feature>
<reference evidence="2" key="1">
    <citation type="submission" date="2012-04" db="EMBL/GenBank/DDBJ databases">
        <title>The Genome Sequence of Loa loa.</title>
        <authorList>
            <consortium name="The Broad Institute Genome Sequencing Platform"/>
            <consortium name="Broad Institute Genome Sequencing Center for Infectious Disease"/>
            <person name="Nutman T.B."/>
            <person name="Fink D.L."/>
            <person name="Russ C."/>
            <person name="Young S."/>
            <person name="Zeng Q."/>
            <person name="Gargeya S."/>
            <person name="Alvarado L."/>
            <person name="Berlin A."/>
            <person name="Chapman S.B."/>
            <person name="Chen Z."/>
            <person name="Freedman E."/>
            <person name="Gellesch M."/>
            <person name="Goldberg J."/>
            <person name="Griggs A."/>
            <person name="Gujja S."/>
            <person name="Heilman E.R."/>
            <person name="Heiman D."/>
            <person name="Howarth C."/>
            <person name="Mehta T."/>
            <person name="Neiman D."/>
            <person name="Pearson M."/>
            <person name="Roberts A."/>
            <person name="Saif S."/>
            <person name="Shea T."/>
            <person name="Shenoy N."/>
            <person name="Sisk P."/>
            <person name="Stolte C."/>
            <person name="Sykes S."/>
            <person name="White J."/>
            <person name="Yandava C."/>
            <person name="Haas B."/>
            <person name="Henn M.R."/>
            <person name="Nusbaum C."/>
            <person name="Birren B."/>
        </authorList>
    </citation>
    <scope>NUCLEOTIDE SEQUENCE [LARGE SCALE GENOMIC DNA]</scope>
</reference>
<accession>A0A1I7W475</accession>
<dbReference type="Proteomes" id="UP000095285">
    <property type="component" value="Unassembled WGS sequence"/>
</dbReference>
<protein>
    <submittedName>
        <fullName evidence="3">Uncoordinated protein 2</fullName>
    </submittedName>
</protein>
<evidence type="ECO:0000313" key="3">
    <source>
        <dbReference type="WBParaSite" id="EN70_9439"/>
    </source>
</evidence>
<name>A0A1I7W475_LOALO</name>
<feature type="compositionally biased region" description="Low complexity" evidence="1">
    <location>
        <begin position="51"/>
        <end position="65"/>
    </location>
</feature>
<evidence type="ECO:0000313" key="2">
    <source>
        <dbReference type="Proteomes" id="UP000095285"/>
    </source>
</evidence>
<dbReference type="OrthoDB" id="5788244at2759"/>
<dbReference type="InParanoid" id="A0A1I7W475"/>
<dbReference type="AlphaFoldDB" id="A0A1I7W475"/>
<proteinExistence type="predicted"/>
<dbReference type="WBParaSite" id="EN70_9439">
    <property type="protein sequence ID" value="EN70_9439"/>
    <property type="gene ID" value="EN70_9439"/>
</dbReference>
<organism evidence="2 3">
    <name type="scientific">Loa loa</name>
    <name type="common">Eye worm</name>
    <name type="synonym">Filaria loa</name>
    <dbReference type="NCBI Taxonomy" id="7209"/>
    <lineage>
        <taxon>Eukaryota</taxon>
        <taxon>Metazoa</taxon>
        <taxon>Ecdysozoa</taxon>
        <taxon>Nematoda</taxon>
        <taxon>Chromadorea</taxon>
        <taxon>Rhabditida</taxon>
        <taxon>Spirurina</taxon>
        <taxon>Spiruromorpha</taxon>
        <taxon>Filarioidea</taxon>
        <taxon>Onchocercidae</taxon>
        <taxon>Loa</taxon>
    </lineage>
</organism>
<feature type="compositionally biased region" description="Basic and acidic residues" evidence="1">
    <location>
        <begin position="25"/>
        <end position="39"/>
    </location>
</feature>
<feature type="region of interest" description="Disordered" evidence="1">
    <location>
        <begin position="25"/>
        <end position="123"/>
    </location>
</feature>
<keyword evidence="2" id="KW-1185">Reference proteome</keyword>
<feature type="region of interest" description="Disordered" evidence="1">
    <location>
        <begin position="181"/>
        <end position="225"/>
    </location>
</feature>
<reference evidence="3" key="2">
    <citation type="submission" date="2016-11" db="UniProtKB">
        <authorList>
            <consortium name="WormBaseParasite"/>
        </authorList>
    </citation>
    <scope>IDENTIFICATION</scope>
</reference>
<evidence type="ECO:0000256" key="1">
    <source>
        <dbReference type="SAM" id="MobiDB-lite"/>
    </source>
</evidence>